<accession>A0A1N7LFK0</accession>
<reference evidence="2 3" key="1">
    <citation type="submission" date="2017-01" db="EMBL/GenBank/DDBJ databases">
        <authorList>
            <person name="Mah S.A."/>
            <person name="Swanson W.J."/>
            <person name="Moy G.W."/>
            <person name="Vacquier V.D."/>
        </authorList>
    </citation>
    <scope>NUCLEOTIDE SEQUENCE [LARGE SCALE GENOMIC DNA]</scope>
    <source>
        <strain evidence="2 3">DSM 18014</strain>
    </source>
</reference>
<proteinExistence type="predicted"/>
<dbReference type="InterPro" id="IPR025624">
    <property type="entry name" value="PcfK"/>
</dbReference>
<dbReference type="RefSeq" id="WP_051289359.1">
    <property type="nucleotide sequence ID" value="NZ_FTOV01000002.1"/>
</dbReference>
<dbReference type="Pfam" id="PF14058">
    <property type="entry name" value="PcfK"/>
    <property type="match status" value="1"/>
</dbReference>
<feature type="compositionally biased region" description="Basic and acidic residues" evidence="1">
    <location>
        <begin position="116"/>
        <end position="130"/>
    </location>
</feature>
<gene>
    <name evidence="2" type="ORF">SAMN05421785_102201</name>
</gene>
<organism evidence="2 3">
    <name type="scientific">Chryseobacterium gambrini</name>
    <dbReference type="NCBI Taxonomy" id="373672"/>
    <lineage>
        <taxon>Bacteria</taxon>
        <taxon>Pseudomonadati</taxon>
        <taxon>Bacteroidota</taxon>
        <taxon>Flavobacteriia</taxon>
        <taxon>Flavobacteriales</taxon>
        <taxon>Weeksellaceae</taxon>
        <taxon>Chryseobacterium group</taxon>
        <taxon>Chryseobacterium</taxon>
    </lineage>
</organism>
<dbReference type="Proteomes" id="UP000185781">
    <property type="component" value="Unassembled WGS sequence"/>
</dbReference>
<evidence type="ECO:0000313" key="2">
    <source>
        <dbReference type="EMBL" id="SIS72574.1"/>
    </source>
</evidence>
<dbReference type="OrthoDB" id="713714at2"/>
<evidence type="ECO:0000256" key="1">
    <source>
        <dbReference type="SAM" id="MobiDB-lite"/>
    </source>
</evidence>
<feature type="region of interest" description="Disordered" evidence="1">
    <location>
        <begin position="94"/>
        <end position="142"/>
    </location>
</feature>
<evidence type="ECO:0000313" key="3">
    <source>
        <dbReference type="Proteomes" id="UP000185781"/>
    </source>
</evidence>
<protein>
    <submittedName>
        <fullName evidence="2">PcfK-like protein</fullName>
    </submittedName>
</protein>
<dbReference type="EMBL" id="FTOV01000002">
    <property type="protein sequence ID" value="SIS72574.1"/>
    <property type="molecule type" value="Genomic_DNA"/>
</dbReference>
<sequence>MKASNPFETAIKTYLDAEINNDPELATAVQNKDKNLTDCCAYIMGEVKKLGVHAMTNDEVFTLAKTYYLTKDLKKIAKVSGHVVVGGTAEQVAEINKNNPPRKTPERANVAANPKQEAKPKKPKKEEKPADGTQLSLFELMS</sequence>
<name>A0A1N7LFK0_9FLAO</name>
<dbReference type="AlphaFoldDB" id="A0A1N7LFK0"/>
<dbReference type="STRING" id="373672.SAMN05421785_102201"/>